<protein>
    <submittedName>
        <fullName evidence="2">Putative ovule protein</fullName>
    </submittedName>
</protein>
<name>A0A0V0IDK4_SOLCH</name>
<sequence>MDEVKDSKLEIPCSDYQPSYGCQFGGRSGNQYQSPVGKFWERIPSHSSSSEKGLNLNPELMCFPIEEDPNSSEENETADVAGKIRDELDSTVVKSHVKRLPLASISNSCLNPPASVSVAERSHARGSLDSVNTDVSCSGHHNKAKRKLGSSFRNMSAAKVKQTSLMGAKGIKQGKESLRRSSRPKLSAKSSFKRERQNLSEKGPSHNNIVTNVTSFIPLVQQKQAAAVCTGKRDVKVKALEAAEAAKRLEEKKRTSVR</sequence>
<dbReference type="AlphaFoldDB" id="A0A0V0IDK4"/>
<dbReference type="InterPro" id="IPR050875">
    <property type="entry name" value="Troponin_I"/>
</dbReference>
<dbReference type="PANTHER" id="PTHR13738">
    <property type="entry name" value="TROPONIN I"/>
    <property type="match status" value="1"/>
</dbReference>
<dbReference type="PANTHER" id="PTHR13738:SF1">
    <property type="entry name" value="TROPONIN I"/>
    <property type="match status" value="1"/>
</dbReference>
<organism evidence="2">
    <name type="scientific">Solanum chacoense</name>
    <name type="common">Chaco potato</name>
    <dbReference type="NCBI Taxonomy" id="4108"/>
    <lineage>
        <taxon>Eukaryota</taxon>
        <taxon>Viridiplantae</taxon>
        <taxon>Streptophyta</taxon>
        <taxon>Embryophyta</taxon>
        <taxon>Tracheophyta</taxon>
        <taxon>Spermatophyta</taxon>
        <taxon>Magnoliopsida</taxon>
        <taxon>eudicotyledons</taxon>
        <taxon>Gunneridae</taxon>
        <taxon>Pentapetalae</taxon>
        <taxon>asterids</taxon>
        <taxon>lamiids</taxon>
        <taxon>Solanales</taxon>
        <taxon>Solanaceae</taxon>
        <taxon>Solanoideae</taxon>
        <taxon>Solaneae</taxon>
        <taxon>Solanum</taxon>
    </lineage>
</organism>
<proteinExistence type="predicted"/>
<evidence type="ECO:0000256" key="1">
    <source>
        <dbReference type="SAM" id="MobiDB-lite"/>
    </source>
</evidence>
<reference evidence="2" key="1">
    <citation type="submission" date="2015-12" db="EMBL/GenBank/DDBJ databases">
        <title>Gene expression during late stages of embryo sac development: a critical building block for successful pollen-pistil interactions.</title>
        <authorList>
            <person name="Liu Y."/>
            <person name="Joly V."/>
            <person name="Sabar M."/>
            <person name="Matton D.P."/>
        </authorList>
    </citation>
    <scope>NUCLEOTIDE SEQUENCE</scope>
</reference>
<evidence type="ECO:0000313" key="2">
    <source>
        <dbReference type="EMBL" id="JAP30600.1"/>
    </source>
</evidence>
<accession>A0A0V0IDK4</accession>
<feature type="region of interest" description="Disordered" evidence="1">
    <location>
        <begin position="170"/>
        <end position="206"/>
    </location>
</feature>
<dbReference type="EMBL" id="GEDG01007903">
    <property type="protein sequence ID" value="JAP30600.1"/>
    <property type="molecule type" value="Transcribed_RNA"/>
</dbReference>